<gene>
    <name evidence="2" type="ORF">DVH24_010402</name>
</gene>
<dbReference type="EMBL" id="RDQH01000331">
    <property type="protein sequence ID" value="RXH98077.1"/>
    <property type="molecule type" value="Genomic_DNA"/>
</dbReference>
<feature type="region of interest" description="Disordered" evidence="1">
    <location>
        <begin position="159"/>
        <end position="195"/>
    </location>
</feature>
<dbReference type="PANTHER" id="PTHR33052">
    <property type="entry name" value="DUF4228 DOMAIN PROTEIN-RELATED"/>
    <property type="match status" value="1"/>
</dbReference>
<accession>A0A498JT05</accession>
<organism evidence="2 3">
    <name type="scientific">Malus domestica</name>
    <name type="common">Apple</name>
    <name type="synonym">Pyrus malus</name>
    <dbReference type="NCBI Taxonomy" id="3750"/>
    <lineage>
        <taxon>Eukaryota</taxon>
        <taxon>Viridiplantae</taxon>
        <taxon>Streptophyta</taxon>
        <taxon>Embryophyta</taxon>
        <taxon>Tracheophyta</taxon>
        <taxon>Spermatophyta</taxon>
        <taxon>Magnoliopsida</taxon>
        <taxon>eudicotyledons</taxon>
        <taxon>Gunneridae</taxon>
        <taxon>Pentapetalae</taxon>
        <taxon>rosids</taxon>
        <taxon>fabids</taxon>
        <taxon>Rosales</taxon>
        <taxon>Rosaceae</taxon>
        <taxon>Amygdaloideae</taxon>
        <taxon>Maleae</taxon>
        <taxon>Malus</taxon>
    </lineage>
</organism>
<reference evidence="2 3" key="1">
    <citation type="submission" date="2018-10" db="EMBL/GenBank/DDBJ databases">
        <title>A high-quality apple genome assembly.</title>
        <authorList>
            <person name="Hu J."/>
        </authorList>
    </citation>
    <scope>NUCLEOTIDE SEQUENCE [LARGE SCALE GENOMIC DNA]</scope>
    <source>
        <strain evidence="3">cv. HFTH1</strain>
        <tissue evidence="2">Young leaf</tissue>
    </source>
</reference>
<evidence type="ECO:0000313" key="3">
    <source>
        <dbReference type="Proteomes" id="UP000290289"/>
    </source>
</evidence>
<dbReference type="Proteomes" id="UP000290289">
    <property type="component" value="Chromosome 5"/>
</dbReference>
<name>A0A498JT05_MALDO</name>
<evidence type="ECO:0000256" key="1">
    <source>
        <dbReference type="SAM" id="MobiDB-lite"/>
    </source>
</evidence>
<protein>
    <submittedName>
        <fullName evidence="2">Uncharacterized protein</fullName>
    </submittedName>
</protein>
<dbReference type="Pfam" id="PF14009">
    <property type="entry name" value="PADRE"/>
    <property type="match status" value="1"/>
</dbReference>
<feature type="region of interest" description="Disordered" evidence="1">
    <location>
        <begin position="84"/>
        <end position="123"/>
    </location>
</feature>
<keyword evidence="3" id="KW-1185">Reference proteome</keyword>
<evidence type="ECO:0000313" key="2">
    <source>
        <dbReference type="EMBL" id="RXH98077.1"/>
    </source>
</evidence>
<feature type="compositionally biased region" description="Basic and acidic residues" evidence="1">
    <location>
        <begin position="104"/>
        <end position="122"/>
    </location>
</feature>
<dbReference type="AlphaFoldDB" id="A0A498JT05"/>
<dbReference type="Gramene" id="mRNA:MD05G0144700">
    <property type="protein sequence ID" value="CDS:MD05G0144700.1"/>
    <property type="gene ID" value="MD05G0144700"/>
</dbReference>
<dbReference type="InterPro" id="IPR025322">
    <property type="entry name" value="PADRE_dom"/>
</dbReference>
<sequence length="269" mass="31315">MGSVVREEGVLKLVRPGRRLEVHKKPVTAEEVMRRYPRHSITRPDIFEFPWIVVKPEAVLIPGKVFFIVPNRTIYQLLKAREHGNQPPPLIEQKQSVKARGHHQVHEHSSPPKEYADMTPKHHEQRRRLKLQFFACATVSPSLSDEDADSDRRLQTDIKVELSSTNKKTREESKQKPPIHSKNETRRRRKYDDGNNDITVKLADLNIRESKQVPLLKSCVRKPESARKSLRLKVKFTLPNKEEERQSEATGSRVQFQRFSSRLVLQGIY</sequence>
<comment type="caution">
    <text evidence="2">The sequence shown here is derived from an EMBL/GenBank/DDBJ whole genome shotgun (WGS) entry which is preliminary data.</text>
</comment>
<proteinExistence type="predicted"/>